<dbReference type="PANTHER" id="PTHR33705">
    <property type="entry name" value="PHOSPHOCARRIER PROTEIN HPR"/>
    <property type="match status" value="1"/>
</dbReference>
<comment type="subcellular location">
    <subcellularLocation>
        <location evidence="1">Cytoplasm</location>
    </subcellularLocation>
</comment>
<gene>
    <name evidence="5" type="ORF">ISU02_08535</name>
</gene>
<dbReference type="Proteomes" id="UP000614200">
    <property type="component" value="Unassembled WGS sequence"/>
</dbReference>
<dbReference type="NCBIfam" id="TIGR01003">
    <property type="entry name" value="PTS_HPr_family"/>
    <property type="match status" value="1"/>
</dbReference>
<evidence type="ECO:0000313" key="6">
    <source>
        <dbReference type="Proteomes" id="UP000614200"/>
    </source>
</evidence>
<dbReference type="InterPro" id="IPR000032">
    <property type="entry name" value="HPr-like"/>
</dbReference>
<protein>
    <submittedName>
        <fullName evidence="5">HPr family phosphocarrier protein</fullName>
    </submittedName>
</protein>
<keyword evidence="3" id="KW-0598">Phosphotransferase system</keyword>
<dbReference type="PRINTS" id="PR00107">
    <property type="entry name" value="PHOSPHOCPHPR"/>
</dbReference>
<dbReference type="Pfam" id="PF00381">
    <property type="entry name" value="PTS-HPr"/>
    <property type="match status" value="1"/>
</dbReference>
<evidence type="ECO:0000259" key="4">
    <source>
        <dbReference type="PROSITE" id="PS51350"/>
    </source>
</evidence>
<name>A0ABR9ZTG5_9FIRM</name>
<dbReference type="PANTHER" id="PTHR33705:SF2">
    <property type="entry name" value="PHOSPHOCARRIER PROTEIN NPR"/>
    <property type="match status" value="1"/>
</dbReference>
<comment type="caution">
    <text evidence="5">The sequence shown here is derived from an EMBL/GenBank/DDBJ whole genome shotgun (WGS) entry which is preliminary data.</text>
</comment>
<dbReference type="Gene3D" id="3.30.1340.10">
    <property type="entry name" value="HPr-like"/>
    <property type="match status" value="1"/>
</dbReference>
<feature type="domain" description="HPr" evidence="4">
    <location>
        <begin position="1"/>
        <end position="82"/>
    </location>
</feature>
<evidence type="ECO:0000313" key="5">
    <source>
        <dbReference type="EMBL" id="MBF4693165.1"/>
    </source>
</evidence>
<reference evidence="5 6" key="1">
    <citation type="submission" date="2020-11" db="EMBL/GenBank/DDBJ databases">
        <title>Fusibacter basophilias sp. nov.</title>
        <authorList>
            <person name="Qiu D."/>
        </authorList>
    </citation>
    <scope>NUCLEOTIDE SEQUENCE [LARGE SCALE GENOMIC DNA]</scope>
    <source>
        <strain evidence="5 6">Q10-2</strain>
    </source>
</reference>
<dbReference type="RefSeq" id="WP_194701393.1">
    <property type="nucleotide sequence ID" value="NZ_JADKNH010000004.1"/>
</dbReference>
<dbReference type="PROSITE" id="PS51350">
    <property type="entry name" value="PTS_HPR_DOM"/>
    <property type="match status" value="1"/>
</dbReference>
<sequence>MRFTINDFYGIHARVATRIVNLVDLYSGELNFVVGDKSVSASSVIGLMQMGVKQGDIVTLEYIKPMKNQVEFEKLLLKIIEG</sequence>
<evidence type="ECO:0000256" key="1">
    <source>
        <dbReference type="ARBA" id="ARBA00004496"/>
    </source>
</evidence>
<evidence type="ECO:0000256" key="3">
    <source>
        <dbReference type="ARBA" id="ARBA00022683"/>
    </source>
</evidence>
<keyword evidence="2" id="KW-0963">Cytoplasm</keyword>
<dbReference type="InterPro" id="IPR035895">
    <property type="entry name" value="HPr-like_sf"/>
</dbReference>
<organism evidence="5 6">
    <name type="scientific">Fusibacter ferrireducens</name>
    <dbReference type="NCBI Taxonomy" id="2785058"/>
    <lineage>
        <taxon>Bacteria</taxon>
        <taxon>Bacillati</taxon>
        <taxon>Bacillota</taxon>
        <taxon>Clostridia</taxon>
        <taxon>Eubacteriales</taxon>
        <taxon>Eubacteriales Family XII. Incertae Sedis</taxon>
        <taxon>Fusibacter</taxon>
    </lineage>
</organism>
<dbReference type="InterPro" id="IPR050399">
    <property type="entry name" value="HPr"/>
</dbReference>
<proteinExistence type="predicted"/>
<evidence type="ECO:0000256" key="2">
    <source>
        <dbReference type="ARBA" id="ARBA00022490"/>
    </source>
</evidence>
<dbReference type="SUPFAM" id="SSF55594">
    <property type="entry name" value="HPr-like"/>
    <property type="match status" value="1"/>
</dbReference>
<dbReference type="EMBL" id="JADKNH010000004">
    <property type="protein sequence ID" value="MBF4693165.1"/>
    <property type="molecule type" value="Genomic_DNA"/>
</dbReference>
<accession>A0ABR9ZTG5</accession>
<keyword evidence="6" id="KW-1185">Reference proteome</keyword>